<keyword evidence="3" id="KW-1185">Reference proteome</keyword>
<dbReference type="EMBL" id="JARK01001347">
    <property type="protein sequence ID" value="EYC25553.1"/>
    <property type="molecule type" value="Genomic_DNA"/>
</dbReference>
<accession>A0A016VFQ9</accession>
<reference evidence="3" key="1">
    <citation type="journal article" date="2015" name="Nat. Genet.">
        <title>The genome and transcriptome of the zoonotic hookworm Ancylostoma ceylanicum identify infection-specific gene families.</title>
        <authorList>
            <person name="Schwarz E.M."/>
            <person name="Hu Y."/>
            <person name="Antoshechkin I."/>
            <person name="Miller M.M."/>
            <person name="Sternberg P.W."/>
            <person name="Aroian R.V."/>
        </authorList>
    </citation>
    <scope>NUCLEOTIDE SEQUENCE</scope>
    <source>
        <strain evidence="3">HY135</strain>
    </source>
</reference>
<sequence>MMPFGRCIVIVVEKIDGMHDCTITAGPERGMLREHASSERVEHHFEASIQMKGFPLMGDRTHVLPNGLRVRRIVNFSASASPRGGRRNSKTSKCEEFLPPPDISWSAQQLIYRLAKSLARCTSCEVVLSATGGRDRCVPFTEFPLLDCVRCGAVYDKVEEFLVHTLKQHFGEEHVKLYEELGLIHKDVQKVLDEARVKYYPVVGRALQNNQELCVLTPLSSPLAPFMLAGVTVSTREPSNKKVYTQKLIEGPSLERIPLYFSVTSVRRKHAERCEYVIDKKRKRAYREMKKCLKSFYIDAQDLLEHPPRDVEVARLLHEATGLPLGTSFIPARKIRLAVPIISSLDEVTSPSPSITSNSSTYLSSNIFSPECCEHCTSQMSM</sequence>
<comment type="caution">
    <text evidence="2">The sequence shown here is derived from an EMBL/GenBank/DDBJ whole genome shotgun (WGS) entry which is preliminary data.</text>
</comment>
<dbReference type="PROSITE" id="PS00028">
    <property type="entry name" value="ZINC_FINGER_C2H2_1"/>
    <property type="match status" value="1"/>
</dbReference>
<dbReference type="OrthoDB" id="5856472at2759"/>
<organism evidence="2 3">
    <name type="scientific">Ancylostoma ceylanicum</name>
    <dbReference type="NCBI Taxonomy" id="53326"/>
    <lineage>
        <taxon>Eukaryota</taxon>
        <taxon>Metazoa</taxon>
        <taxon>Ecdysozoa</taxon>
        <taxon>Nematoda</taxon>
        <taxon>Chromadorea</taxon>
        <taxon>Rhabditida</taxon>
        <taxon>Rhabditina</taxon>
        <taxon>Rhabditomorpha</taxon>
        <taxon>Strongyloidea</taxon>
        <taxon>Ancylostomatidae</taxon>
        <taxon>Ancylostomatinae</taxon>
        <taxon>Ancylostoma</taxon>
    </lineage>
</organism>
<gene>
    <name evidence="2" type="primary">Acey_s0011.g1271</name>
    <name evidence="2" type="ORF">Y032_0011g1271</name>
</gene>
<dbReference type="InterPro" id="IPR013087">
    <property type="entry name" value="Znf_C2H2_type"/>
</dbReference>
<proteinExistence type="predicted"/>
<evidence type="ECO:0000259" key="1">
    <source>
        <dbReference type="PROSITE" id="PS00028"/>
    </source>
</evidence>
<feature type="domain" description="C2H2-type" evidence="1">
    <location>
        <begin position="148"/>
        <end position="169"/>
    </location>
</feature>
<protein>
    <recommendedName>
        <fullName evidence="1">C2H2-type domain-containing protein</fullName>
    </recommendedName>
</protein>
<evidence type="ECO:0000313" key="3">
    <source>
        <dbReference type="Proteomes" id="UP000024635"/>
    </source>
</evidence>
<evidence type="ECO:0000313" key="2">
    <source>
        <dbReference type="EMBL" id="EYC25553.1"/>
    </source>
</evidence>
<dbReference type="Proteomes" id="UP000024635">
    <property type="component" value="Unassembled WGS sequence"/>
</dbReference>
<dbReference type="AlphaFoldDB" id="A0A016VFQ9"/>
<name>A0A016VFQ9_9BILA</name>